<evidence type="ECO:0000313" key="12">
    <source>
        <dbReference type="Proteomes" id="UP001066276"/>
    </source>
</evidence>
<evidence type="ECO:0000256" key="8">
    <source>
        <dbReference type="PROSITE-ProRule" id="PRU01211"/>
    </source>
</evidence>
<accession>A0AAV7QCG2</accession>
<evidence type="ECO:0000256" key="6">
    <source>
        <dbReference type="ARBA" id="ARBA00023049"/>
    </source>
</evidence>
<dbReference type="SUPFAM" id="SSF55486">
    <property type="entry name" value="Metalloproteases ('zincins'), catalytic domain"/>
    <property type="match status" value="1"/>
</dbReference>
<dbReference type="SMART" id="SM00235">
    <property type="entry name" value="ZnMc"/>
    <property type="match status" value="1"/>
</dbReference>
<proteinExistence type="predicted"/>
<dbReference type="PRINTS" id="PR00480">
    <property type="entry name" value="ASTACIN"/>
</dbReference>
<keyword evidence="2 8" id="KW-0479">Metal-binding</keyword>
<dbReference type="EC" id="3.4.24.-" evidence="9"/>
<feature type="binding site" evidence="8">
    <location>
        <position position="208"/>
    </location>
    <ligand>
        <name>Zn(2+)</name>
        <dbReference type="ChEBI" id="CHEBI:29105"/>
        <note>catalytic</note>
    </ligand>
</feature>
<feature type="domain" description="Peptidase M12A" evidence="10">
    <location>
        <begin position="100"/>
        <end position="297"/>
    </location>
</feature>
<dbReference type="Pfam" id="PF01400">
    <property type="entry name" value="Astacin"/>
    <property type="match status" value="1"/>
</dbReference>
<feature type="signal peptide" evidence="9">
    <location>
        <begin position="1"/>
        <end position="19"/>
    </location>
</feature>
<keyword evidence="7" id="KW-1015">Disulfide bond</keyword>
<dbReference type="GO" id="GO:0004222">
    <property type="term" value="F:metalloendopeptidase activity"/>
    <property type="evidence" value="ECO:0007669"/>
    <property type="project" value="UniProtKB-UniRule"/>
</dbReference>
<evidence type="ECO:0000256" key="2">
    <source>
        <dbReference type="ARBA" id="ARBA00022723"/>
    </source>
</evidence>
<feature type="binding site" evidence="8">
    <location>
        <position position="202"/>
    </location>
    <ligand>
        <name>Zn(2+)</name>
        <dbReference type="ChEBI" id="CHEBI:29105"/>
        <note>catalytic</note>
    </ligand>
</feature>
<dbReference type="AlphaFoldDB" id="A0AAV7QCG2"/>
<evidence type="ECO:0000256" key="4">
    <source>
        <dbReference type="ARBA" id="ARBA00022801"/>
    </source>
</evidence>
<feature type="chain" id="PRO_5043108321" description="Metalloendopeptidase" evidence="9">
    <location>
        <begin position="20"/>
        <end position="306"/>
    </location>
</feature>
<dbReference type="Proteomes" id="UP001066276">
    <property type="component" value="Chromosome 6"/>
</dbReference>
<feature type="active site" evidence="8">
    <location>
        <position position="199"/>
    </location>
</feature>
<dbReference type="EMBL" id="JANPWB010000010">
    <property type="protein sequence ID" value="KAJ1137999.1"/>
    <property type="molecule type" value="Genomic_DNA"/>
</dbReference>
<keyword evidence="6 8" id="KW-0482">Metalloprotease</keyword>
<dbReference type="PANTHER" id="PTHR10127">
    <property type="entry name" value="DISCOIDIN, CUB, EGF, LAMININ , AND ZINC METALLOPROTEASE DOMAIN CONTAINING"/>
    <property type="match status" value="1"/>
</dbReference>
<protein>
    <recommendedName>
        <fullName evidence="9">Metalloendopeptidase</fullName>
        <ecNumber evidence="9">3.4.24.-</ecNumber>
    </recommendedName>
</protein>
<gene>
    <name evidence="11" type="ORF">NDU88_004390</name>
</gene>
<reference evidence="11" key="1">
    <citation type="journal article" date="2022" name="bioRxiv">
        <title>Sequencing and chromosome-scale assembly of the giantPleurodeles waltlgenome.</title>
        <authorList>
            <person name="Brown T."/>
            <person name="Elewa A."/>
            <person name="Iarovenko S."/>
            <person name="Subramanian E."/>
            <person name="Araus A.J."/>
            <person name="Petzold A."/>
            <person name="Susuki M."/>
            <person name="Suzuki K.-i.T."/>
            <person name="Hayashi T."/>
            <person name="Toyoda A."/>
            <person name="Oliveira C."/>
            <person name="Osipova E."/>
            <person name="Leigh N.D."/>
            <person name="Simon A."/>
            <person name="Yun M.H."/>
        </authorList>
    </citation>
    <scope>NUCLEOTIDE SEQUENCE</scope>
    <source>
        <strain evidence="11">20211129_DDA</strain>
        <tissue evidence="11">Liver</tissue>
    </source>
</reference>
<comment type="caution">
    <text evidence="8">Lacks conserved residue(s) required for the propagation of feature annotation.</text>
</comment>
<dbReference type="InterPro" id="IPR034039">
    <property type="entry name" value="ZnMP_hatching_enz"/>
</dbReference>
<dbReference type="InterPro" id="IPR024079">
    <property type="entry name" value="MetalloPept_cat_dom_sf"/>
</dbReference>
<keyword evidence="3 9" id="KW-0732">Signal</keyword>
<evidence type="ECO:0000256" key="3">
    <source>
        <dbReference type="ARBA" id="ARBA00022729"/>
    </source>
</evidence>
<keyword evidence="12" id="KW-1185">Reference proteome</keyword>
<organism evidence="11 12">
    <name type="scientific">Pleurodeles waltl</name>
    <name type="common">Iberian ribbed newt</name>
    <dbReference type="NCBI Taxonomy" id="8319"/>
    <lineage>
        <taxon>Eukaryota</taxon>
        <taxon>Metazoa</taxon>
        <taxon>Chordata</taxon>
        <taxon>Craniata</taxon>
        <taxon>Vertebrata</taxon>
        <taxon>Euteleostomi</taxon>
        <taxon>Amphibia</taxon>
        <taxon>Batrachia</taxon>
        <taxon>Caudata</taxon>
        <taxon>Salamandroidea</taxon>
        <taxon>Salamandridae</taxon>
        <taxon>Pleurodelinae</taxon>
        <taxon>Pleurodeles</taxon>
    </lineage>
</organism>
<dbReference type="PANTHER" id="PTHR10127:SF899">
    <property type="entry name" value="ASTACIN-LIKE METALLOENDOPEPTIDASE-RELATED"/>
    <property type="match status" value="1"/>
</dbReference>
<evidence type="ECO:0000256" key="7">
    <source>
        <dbReference type="ARBA" id="ARBA00023157"/>
    </source>
</evidence>
<dbReference type="GO" id="GO:0006508">
    <property type="term" value="P:proteolysis"/>
    <property type="evidence" value="ECO:0007669"/>
    <property type="project" value="UniProtKB-KW"/>
</dbReference>
<comment type="caution">
    <text evidence="11">The sequence shown here is derived from an EMBL/GenBank/DDBJ whole genome shotgun (WGS) entry which is preliminary data.</text>
</comment>
<dbReference type="Gene3D" id="3.40.390.10">
    <property type="entry name" value="Collagenase (Catalytic Domain)"/>
    <property type="match status" value="1"/>
</dbReference>
<evidence type="ECO:0000256" key="9">
    <source>
        <dbReference type="RuleBase" id="RU361183"/>
    </source>
</evidence>
<keyword evidence="4 8" id="KW-0378">Hydrolase</keyword>
<name>A0AAV7QCG2_PLEWA</name>
<evidence type="ECO:0000313" key="11">
    <source>
        <dbReference type="EMBL" id="KAJ1137999.1"/>
    </source>
</evidence>
<comment type="cofactor">
    <cofactor evidence="8 9">
        <name>Zn(2+)</name>
        <dbReference type="ChEBI" id="CHEBI:29105"/>
    </cofactor>
    <text evidence="8 9">Binds 1 zinc ion per subunit.</text>
</comment>
<dbReference type="InterPro" id="IPR001506">
    <property type="entry name" value="Peptidase_M12A"/>
</dbReference>
<keyword evidence="5 8" id="KW-0862">Zinc</keyword>
<dbReference type="CDD" id="cd04283">
    <property type="entry name" value="ZnMc_hatching_enzyme"/>
    <property type="match status" value="1"/>
</dbReference>
<keyword evidence="1 8" id="KW-0645">Protease</keyword>
<feature type="binding site" evidence="8">
    <location>
        <position position="198"/>
    </location>
    <ligand>
        <name>Zn(2+)</name>
        <dbReference type="ChEBI" id="CHEBI:29105"/>
        <note>catalytic</note>
    </ligand>
</feature>
<evidence type="ECO:0000256" key="5">
    <source>
        <dbReference type="ARBA" id="ARBA00022833"/>
    </source>
</evidence>
<dbReference type="InterPro" id="IPR006026">
    <property type="entry name" value="Peptidase_Metallo"/>
</dbReference>
<sequence length="306" mass="34266">MKLLLLCAVLAVLPVTPSAGPVPSRARMAKSWRLGKGWHGGSWEKKHHLGWYNMQKESGSGEEDPEPSTQILKVNEAAGKSPFGWPPLEFGDIAVDPLGNADRCASDRCRWPSAANGQVMVPFEISPNYSPNERAVITNAIQSFATRTCVSFRPRTNERDYLFIEPQNGCWSFIGRTGGRQVVSLQRNGCVFTGTVQHELLHALGFHHEQNRSDRDDFVTILLQNVMPGMEHNFRKVNTNNLGTRYDYASIMHYSRNAFSRNGSPTILPKPDPNVPIGQSRQFTETDITKINMLYCSRGTHSRPLL</sequence>
<dbReference type="GO" id="GO:0008270">
    <property type="term" value="F:zinc ion binding"/>
    <property type="evidence" value="ECO:0007669"/>
    <property type="project" value="UniProtKB-UniRule"/>
</dbReference>
<evidence type="ECO:0000256" key="1">
    <source>
        <dbReference type="ARBA" id="ARBA00022670"/>
    </source>
</evidence>
<dbReference type="FunFam" id="3.40.390.10:FF:000040">
    <property type="entry name" value="Metalloendopeptidase"/>
    <property type="match status" value="1"/>
</dbReference>
<dbReference type="PROSITE" id="PS51864">
    <property type="entry name" value="ASTACIN"/>
    <property type="match status" value="1"/>
</dbReference>
<evidence type="ECO:0000259" key="10">
    <source>
        <dbReference type="PROSITE" id="PS51864"/>
    </source>
</evidence>